<dbReference type="Gene3D" id="1.10.12.10">
    <property type="entry name" value="Lyase 2-enoyl-coa Hydratase, Chain A, domain 2"/>
    <property type="match status" value="1"/>
</dbReference>
<dbReference type="InterPro" id="IPR018376">
    <property type="entry name" value="Enoyl-CoA_hyd/isom_CS"/>
</dbReference>
<evidence type="ECO:0000313" key="5">
    <source>
        <dbReference type="Proteomes" id="UP000036867"/>
    </source>
</evidence>
<accession>A0A0M0LKU7</accession>
<dbReference type="RefSeq" id="WP_053415762.1">
    <property type="nucleotide sequence ID" value="NZ_LILB01000001.1"/>
</dbReference>
<comment type="similarity">
    <text evidence="1 3">Belongs to the enoyl-CoA hydratase/isomerase family.</text>
</comment>
<dbReference type="SUPFAM" id="SSF52096">
    <property type="entry name" value="ClpP/crotonase"/>
    <property type="match status" value="1"/>
</dbReference>
<dbReference type="CDD" id="cd06558">
    <property type="entry name" value="crotonase-like"/>
    <property type="match status" value="1"/>
</dbReference>
<dbReference type="PANTHER" id="PTHR11941:SF54">
    <property type="entry name" value="ENOYL-COA HYDRATASE, MITOCHONDRIAL"/>
    <property type="match status" value="1"/>
</dbReference>
<keyword evidence="2" id="KW-0456">Lyase</keyword>
<dbReference type="InterPro" id="IPR029045">
    <property type="entry name" value="ClpP/crotonase-like_dom_sf"/>
</dbReference>
<dbReference type="AlphaFoldDB" id="A0A0M0LKU7"/>
<dbReference type="InterPro" id="IPR014748">
    <property type="entry name" value="Enoyl-CoA_hydra_C"/>
</dbReference>
<dbReference type="EMBL" id="LILB01000001">
    <property type="protein sequence ID" value="KOO51616.1"/>
    <property type="molecule type" value="Genomic_DNA"/>
</dbReference>
<gene>
    <name evidence="4" type="ORF">AMD00_03890</name>
</gene>
<dbReference type="PATRIC" id="fig|263475.3.peg.1163"/>
<dbReference type="GO" id="GO:0006635">
    <property type="term" value="P:fatty acid beta-oxidation"/>
    <property type="evidence" value="ECO:0007669"/>
    <property type="project" value="TreeGrafter"/>
</dbReference>
<protein>
    <submittedName>
        <fullName evidence="4">Enoyl-CoA hydratase</fullName>
    </submittedName>
</protein>
<comment type="caution">
    <text evidence="4">The sequence shown here is derived from an EMBL/GenBank/DDBJ whole genome shotgun (WGS) entry which is preliminary data.</text>
</comment>
<dbReference type="FunFam" id="3.90.226.10:FF:000009">
    <property type="entry name" value="Carnitinyl-CoA dehydratase"/>
    <property type="match status" value="1"/>
</dbReference>
<keyword evidence="5" id="KW-1185">Reference proteome</keyword>
<evidence type="ECO:0000256" key="3">
    <source>
        <dbReference type="RuleBase" id="RU003707"/>
    </source>
</evidence>
<organism evidence="4 5">
    <name type="scientific">Viridibacillus arvi</name>
    <dbReference type="NCBI Taxonomy" id="263475"/>
    <lineage>
        <taxon>Bacteria</taxon>
        <taxon>Bacillati</taxon>
        <taxon>Bacillota</taxon>
        <taxon>Bacilli</taxon>
        <taxon>Bacillales</taxon>
        <taxon>Caryophanaceae</taxon>
        <taxon>Viridibacillus</taxon>
    </lineage>
</organism>
<reference evidence="5" key="1">
    <citation type="submission" date="2015-08" db="EMBL/GenBank/DDBJ databases">
        <title>Fjat-10028 dsm 16317.</title>
        <authorList>
            <person name="Liu B."/>
            <person name="Wang J."/>
            <person name="Zhu Y."/>
            <person name="Liu G."/>
            <person name="Chen Q."/>
            <person name="Chen Z."/>
            <person name="Lan J."/>
            <person name="Che J."/>
            <person name="Ge C."/>
            <person name="Shi H."/>
            <person name="Pan Z."/>
            <person name="Liu X."/>
        </authorList>
    </citation>
    <scope>NUCLEOTIDE SEQUENCE [LARGE SCALE GENOMIC DNA]</scope>
    <source>
        <strain evidence="5">DSM 16317</strain>
    </source>
</reference>
<evidence type="ECO:0000313" key="4">
    <source>
        <dbReference type="EMBL" id="KOO51616.1"/>
    </source>
</evidence>
<dbReference type="PROSITE" id="PS00166">
    <property type="entry name" value="ENOYL_COA_HYDRATASE"/>
    <property type="match status" value="1"/>
</dbReference>
<dbReference type="GO" id="GO:0016829">
    <property type="term" value="F:lyase activity"/>
    <property type="evidence" value="ECO:0007669"/>
    <property type="project" value="UniProtKB-KW"/>
</dbReference>
<dbReference type="OrthoDB" id="9775794at2"/>
<sequence length="260" mass="28156">MENCQFVYWHKEGKVAIITIDNPPLNVLSIAVADQLKETVEQIECDPGICAVIVTGAGERAFMAGGDIKSFLPLLGVGVDKVREFALRIQEPLNLLDSLDRPVIAAINGFALGGGCELALASDIRIAEEQIQIGLPEITLGILPGAGGTQRLSRLIGSSKAKELMFTGERLSAEEAKQIGLVNHVVPKGKALVVALEIATRISQHSITALSRIKRCVDEGMHLPLREGLRLEVECLGEVFQTDNARESIQAFIEKRPARF</sequence>
<name>A0A0M0LKU7_9BACL</name>
<evidence type="ECO:0000256" key="2">
    <source>
        <dbReference type="ARBA" id="ARBA00023239"/>
    </source>
</evidence>
<dbReference type="Pfam" id="PF00378">
    <property type="entry name" value="ECH_1"/>
    <property type="match status" value="1"/>
</dbReference>
<dbReference type="STRING" id="263475.AMD00_03890"/>
<dbReference type="Gene3D" id="3.90.226.10">
    <property type="entry name" value="2-enoyl-CoA Hydratase, Chain A, domain 1"/>
    <property type="match status" value="1"/>
</dbReference>
<evidence type="ECO:0000256" key="1">
    <source>
        <dbReference type="ARBA" id="ARBA00005254"/>
    </source>
</evidence>
<dbReference type="PANTHER" id="PTHR11941">
    <property type="entry name" value="ENOYL-COA HYDRATASE-RELATED"/>
    <property type="match status" value="1"/>
</dbReference>
<proteinExistence type="inferred from homology"/>
<dbReference type="InterPro" id="IPR001753">
    <property type="entry name" value="Enoyl-CoA_hydra/iso"/>
</dbReference>
<dbReference type="GeneID" id="301135246"/>
<dbReference type="Proteomes" id="UP000036867">
    <property type="component" value="Unassembled WGS sequence"/>
</dbReference>